<comment type="subcellular location">
    <subcellularLocation>
        <location evidence="1 7">Cell membrane</location>
        <topology evidence="1 7">Multi-pass membrane protein</topology>
    </subcellularLocation>
</comment>
<feature type="transmembrane region" description="Helical" evidence="7">
    <location>
        <begin position="208"/>
        <end position="229"/>
    </location>
</feature>
<dbReference type="AlphaFoldDB" id="C7QHR6"/>
<dbReference type="CDD" id="cd06261">
    <property type="entry name" value="TM_PBP2"/>
    <property type="match status" value="1"/>
</dbReference>
<dbReference type="GO" id="GO:0005886">
    <property type="term" value="C:plasma membrane"/>
    <property type="evidence" value="ECO:0007669"/>
    <property type="project" value="UniProtKB-SubCell"/>
</dbReference>
<sequence length="297" mass="32044">MTAVTTSNPTAARDRVPSAPKRSRGLPSVKKIALIGGAYLIALIFITPYLEMFLTALRPVNETSDPTIIPKHLQWSNFTSVFSGSSSFGTNMRITLEVACGATLLVLLVALPAAYYTARKKFRGRKAFLLLVLVTQMFQPTAMVVGIYGEMRDLGGINSVWALVIVDAGFNLAFAVWILSAYFAAIPVELEQAAMIDGASRFGAFRRVTIPLAMPGIVTALIFTFIAAWNEFIVALTLTTSPDKAPLSVAVDNYIGQYTVDYGHLFASTVIATIPVIVLFGLIERKVVDGLTAGSIK</sequence>
<evidence type="ECO:0000256" key="2">
    <source>
        <dbReference type="ARBA" id="ARBA00022448"/>
    </source>
</evidence>
<dbReference type="OrthoDB" id="9794684at2"/>
<dbReference type="STRING" id="479433.Caci_2172"/>
<name>C7QHR6_CATAD</name>
<feature type="transmembrane region" description="Helical" evidence="7">
    <location>
        <begin position="128"/>
        <end position="148"/>
    </location>
</feature>
<dbReference type="Proteomes" id="UP000000851">
    <property type="component" value="Chromosome"/>
</dbReference>
<feature type="transmembrane region" description="Helical" evidence="7">
    <location>
        <begin position="32"/>
        <end position="50"/>
    </location>
</feature>
<evidence type="ECO:0000256" key="8">
    <source>
        <dbReference type="SAM" id="MobiDB-lite"/>
    </source>
</evidence>
<keyword evidence="5 7" id="KW-1133">Transmembrane helix</keyword>
<evidence type="ECO:0000256" key="6">
    <source>
        <dbReference type="ARBA" id="ARBA00023136"/>
    </source>
</evidence>
<evidence type="ECO:0000256" key="1">
    <source>
        <dbReference type="ARBA" id="ARBA00004651"/>
    </source>
</evidence>
<dbReference type="InterPro" id="IPR035906">
    <property type="entry name" value="MetI-like_sf"/>
</dbReference>
<keyword evidence="6 7" id="KW-0472">Membrane</keyword>
<feature type="transmembrane region" description="Helical" evidence="7">
    <location>
        <begin position="94"/>
        <end position="116"/>
    </location>
</feature>
<dbReference type="PROSITE" id="PS50928">
    <property type="entry name" value="ABC_TM1"/>
    <property type="match status" value="1"/>
</dbReference>
<evidence type="ECO:0000259" key="9">
    <source>
        <dbReference type="PROSITE" id="PS50928"/>
    </source>
</evidence>
<keyword evidence="2 7" id="KW-0813">Transport</keyword>
<dbReference type="HOGENOM" id="CLU_016047_1_2_11"/>
<dbReference type="InParanoid" id="C7QHR6"/>
<gene>
    <name evidence="10" type="ordered locus">Caci_2172</name>
</gene>
<evidence type="ECO:0000256" key="3">
    <source>
        <dbReference type="ARBA" id="ARBA00022475"/>
    </source>
</evidence>
<dbReference type="InterPro" id="IPR050901">
    <property type="entry name" value="BP-dep_ABC_trans_perm"/>
</dbReference>
<dbReference type="Pfam" id="PF00528">
    <property type="entry name" value="BPD_transp_1"/>
    <property type="match status" value="1"/>
</dbReference>
<dbReference type="GO" id="GO:0055085">
    <property type="term" value="P:transmembrane transport"/>
    <property type="evidence" value="ECO:0007669"/>
    <property type="project" value="InterPro"/>
</dbReference>
<feature type="transmembrane region" description="Helical" evidence="7">
    <location>
        <begin position="262"/>
        <end position="283"/>
    </location>
</feature>
<feature type="domain" description="ABC transmembrane type-1" evidence="9">
    <location>
        <begin position="92"/>
        <end position="283"/>
    </location>
</feature>
<dbReference type="PANTHER" id="PTHR32243:SF18">
    <property type="entry name" value="INNER MEMBRANE ABC TRANSPORTER PERMEASE PROTEIN YCJP"/>
    <property type="match status" value="1"/>
</dbReference>
<evidence type="ECO:0000256" key="4">
    <source>
        <dbReference type="ARBA" id="ARBA00022692"/>
    </source>
</evidence>
<reference evidence="10 11" key="1">
    <citation type="journal article" date="2009" name="Stand. Genomic Sci.">
        <title>Complete genome sequence of Catenulispora acidiphila type strain (ID 139908).</title>
        <authorList>
            <person name="Copeland A."/>
            <person name="Lapidus A."/>
            <person name="Glavina Del Rio T."/>
            <person name="Nolan M."/>
            <person name="Lucas S."/>
            <person name="Chen F."/>
            <person name="Tice H."/>
            <person name="Cheng J.F."/>
            <person name="Bruce D."/>
            <person name="Goodwin L."/>
            <person name="Pitluck S."/>
            <person name="Mikhailova N."/>
            <person name="Pati A."/>
            <person name="Ivanova N."/>
            <person name="Mavromatis K."/>
            <person name="Chen A."/>
            <person name="Palaniappan K."/>
            <person name="Chain P."/>
            <person name="Land M."/>
            <person name="Hauser L."/>
            <person name="Chang Y.J."/>
            <person name="Jeffries C.D."/>
            <person name="Chertkov O."/>
            <person name="Brettin T."/>
            <person name="Detter J.C."/>
            <person name="Han C."/>
            <person name="Ali Z."/>
            <person name="Tindall B.J."/>
            <person name="Goker M."/>
            <person name="Bristow J."/>
            <person name="Eisen J.A."/>
            <person name="Markowitz V."/>
            <person name="Hugenholtz P."/>
            <person name="Kyrpides N.C."/>
            <person name="Klenk H.P."/>
        </authorList>
    </citation>
    <scope>NUCLEOTIDE SEQUENCE [LARGE SCALE GENOMIC DNA]</scope>
    <source>
        <strain evidence="11">DSM 44928 / JCM 14897 / NBRC 102108 / NRRL B-24433 / ID139908</strain>
    </source>
</reference>
<accession>C7QHR6</accession>
<dbReference type="Gene3D" id="1.10.3720.10">
    <property type="entry name" value="MetI-like"/>
    <property type="match status" value="1"/>
</dbReference>
<dbReference type="InterPro" id="IPR000515">
    <property type="entry name" value="MetI-like"/>
</dbReference>
<dbReference type="KEGG" id="cai:Caci_2172"/>
<keyword evidence="4 7" id="KW-0812">Transmembrane</keyword>
<dbReference type="PANTHER" id="PTHR32243">
    <property type="entry name" value="MALTOSE TRANSPORT SYSTEM PERMEASE-RELATED"/>
    <property type="match status" value="1"/>
</dbReference>
<evidence type="ECO:0000256" key="7">
    <source>
        <dbReference type="RuleBase" id="RU363032"/>
    </source>
</evidence>
<dbReference type="RefSeq" id="WP_012786384.1">
    <property type="nucleotide sequence ID" value="NC_013131.1"/>
</dbReference>
<feature type="transmembrane region" description="Helical" evidence="7">
    <location>
        <begin position="160"/>
        <end position="188"/>
    </location>
</feature>
<keyword evidence="11" id="KW-1185">Reference proteome</keyword>
<keyword evidence="3" id="KW-1003">Cell membrane</keyword>
<feature type="compositionally biased region" description="Polar residues" evidence="8">
    <location>
        <begin position="1"/>
        <end position="10"/>
    </location>
</feature>
<feature type="region of interest" description="Disordered" evidence="8">
    <location>
        <begin position="1"/>
        <end position="24"/>
    </location>
</feature>
<evidence type="ECO:0000313" key="11">
    <source>
        <dbReference type="Proteomes" id="UP000000851"/>
    </source>
</evidence>
<organism evidence="10 11">
    <name type="scientific">Catenulispora acidiphila (strain DSM 44928 / JCM 14897 / NBRC 102108 / NRRL B-24433 / ID139908)</name>
    <dbReference type="NCBI Taxonomy" id="479433"/>
    <lineage>
        <taxon>Bacteria</taxon>
        <taxon>Bacillati</taxon>
        <taxon>Actinomycetota</taxon>
        <taxon>Actinomycetes</taxon>
        <taxon>Catenulisporales</taxon>
        <taxon>Catenulisporaceae</taxon>
        <taxon>Catenulispora</taxon>
    </lineage>
</organism>
<dbReference type="EMBL" id="CP001700">
    <property type="protein sequence ID" value="ACU71091.1"/>
    <property type="molecule type" value="Genomic_DNA"/>
</dbReference>
<proteinExistence type="inferred from homology"/>
<evidence type="ECO:0000313" key="10">
    <source>
        <dbReference type="EMBL" id="ACU71091.1"/>
    </source>
</evidence>
<dbReference type="SUPFAM" id="SSF161098">
    <property type="entry name" value="MetI-like"/>
    <property type="match status" value="1"/>
</dbReference>
<dbReference type="eggNOG" id="COG0395">
    <property type="taxonomic scope" value="Bacteria"/>
</dbReference>
<comment type="similarity">
    <text evidence="7">Belongs to the binding-protein-dependent transport system permease family.</text>
</comment>
<protein>
    <submittedName>
        <fullName evidence="10">Binding-protein-dependent transport systems inner membrane component</fullName>
    </submittedName>
</protein>
<evidence type="ECO:0000256" key="5">
    <source>
        <dbReference type="ARBA" id="ARBA00022989"/>
    </source>
</evidence>